<gene>
    <name evidence="1" type="ORF">PROPJV5_1505</name>
</gene>
<proteinExistence type="predicted"/>
<dbReference type="EMBL" id="OMOH01000005">
    <property type="protein sequence ID" value="SPF68524.1"/>
    <property type="molecule type" value="Genomic_DNA"/>
</dbReference>
<sequence>MPAWGWALVAAAAALAIDRLLLAMEARGWIYYRTKSARRGAAAVMLPFDEVFHPSSHVVIAERQSSEIRAAQQDSGDGPDPAE</sequence>
<name>A0A375I142_9ACTN</name>
<reference evidence="2" key="1">
    <citation type="submission" date="2018-02" db="EMBL/GenBank/DDBJ databases">
        <authorList>
            <person name="Hornung B."/>
        </authorList>
    </citation>
    <scope>NUCLEOTIDE SEQUENCE [LARGE SCALE GENOMIC DNA]</scope>
</reference>
<dbReference type="AlphaFoldDB" id="A0A375I142"/>
<dbReference type="RefSeq" id="WP_119715679.1">
    <property type="nucleotide sequence ID" value="NZ_OMOH01000005.1"/>
</dbReference>
<evidence type="ECO:0000313" key="1">
    <source>
        <dbReference type="EMBL" id="SPF68524.1"/>
    </source>
</evidence>
<accession>A0A375I142</accession>
<organism evidence="1 2">
    <name type="scientific">Propionibacterium ruminifibrarum</name>
    <dbReference type="NCBI Taxonomy" id="1962131"/>
    <lineage>
        <taxon>Bacteria</taxon>
        <taxon>Bacillati</taxon>
        <taxon>Actinomycetota</taxon>
        <taxon>Actinomycetes</taxon>
        <taxon>Propionibacteriales</taxon>
        <taxon>Propionibacteriaceae</taxon>
        <taxon>Propionibacterium</taxon>
    </lineage>
</organism>
<protein>
    <submittedName>
        <fullName evidence="1">Uncharacterized protein</fullName>
    </submittedName>
</protein>
<evidence type="ECO:0000313" key="2">
    <source>
        <dbReference type="Proteomes" id="UP000265962"/>
    </source>
</evidence>
<dbReference type="OrthoDB" id="3259637at2"/>
<dbReference type="Proteomes" id="UP000265962">
    <property type="component" value="Unassembled WGS sequence"/>
</dbReference>
<keyword evidence="2" id="KW-1185">Reference proteome</keyword>